<dbReference type="Proteomes" id="UP000247755">
    <property type="component" value="Unassembled WGS sequence"/>
</dbReference>
<sequence>MVAGGRGHVTIQMLIVLHTLKKRCQMRASSVRPRILPPHKRERP</sequence>
<comment type="caution">
    <text evidence="1">The sequence shown here is derived from an EMBL/GenBank/DDBJ whole genome shotgun (WGS) entry which is preliminary data.</text>
</comment>
<accession>A0A318I6F3</accession>
<gene>
    <name evidence="1" type="ORF">NA66_102473</name>
</gene>
<organism evidence="1 2">
    <name type="scientific">Burkholderia pyrrocinia</name>
    <name type="common">Pseudomonas pyrrocinia</name>
    <dbReference type="NCBI Taxonomy" id="60550"/>
    <lineage>
        <taxon>Bacteria</taxon>
        <taxon>Pseudomonadati</taxon>
        <taxon>Pseudomonadota</taxon>
        <taxon>Betaproteobacteria</taxon>
        <taxon>Burkholderiales</taxon>
        <taxon>Burkholderiaceae</taxon>
        <taxon>Burkholderia</taxon>
        <taxon>Burkholderia cepacia complex</taxon>
    </lineage>
</organism>
<dbReference type="AlphaFoldDB" id="A0A318I6F3"/>
<evidence type="ECO:0000313" key="1">
    <source>
        <dbReference type="EMBL" id="PXX26232.1"/>
    </source>
</evidence>
<dbReference type="EMBL" id="QJJY01000024">
    <property type="protein sequence ID" value="PXX26232.1"/>
    <property type="molecule type" value="Genomic_DNA"/>
</dbReference>
<evidence type="ECO:0000313" key="2">
    <source>
        <dbReference type="Proteomes" id="UP000247755"/>
    </source>
</evidence>
<protein>
    <submittedName>
        <fullName evidence="1">Uncharacterized protein</fullName>
    </submittedName>
</protein>
<proteinExistence type="predicted"/>
<name>A0A318I6F3_BURPY</name>
<reference evidence="1 2" key="1">
    <citation type="submission" date="2018-05" db="EMBL/GenBank/DDBJ databases">
        <title>Comparative genomics of bacterial root endophytes of switchgrass collected from native prairies over two seasons.</title>
        <authorList>
            <person name="Tang Y."/>
        </authorList>
    </citation>
    <scope>NUCLEOTIDE SEQUENCE [LARGE SCALE GENOMIC DNA]</scope>
    <source>
        <strain evidence="1 2">NFIX32</strain>
    </source>
</reference>